<name>A0A0B7AG82_9EUPU</name>
<dbReference type="AlphaFoldDB" id="A0A0B7AG82"/>
<gene>
    <name evidence="2" type="primary">ORF113328</name>
</gene>
<evidence type="ECO:0000313" key="2">
    <source>
        <dbReference type="EMBL" id="CEK79046.1"/>
    </source>
</evidence>
<reference evidence="2" key="1">
    <citation type="submission" date="2014-12" db="EMBL/GenBank/DDBJ databases">
        <title>Insight into the proteome of Arion vulgaris.</title>
        <authorList>
            <person name="Aradska J."/>
            <person name="Bulat T."/>
            <person name="Smidak R."/>
            <person name="Sarate P."/>
            <person name="Gangsoo J."/>
            <person name="Sialana F."/>
            <person name="Bilban M."/>
            <person name="Lubec G."/>
        </authorList>
    </citation>
    <scope>NUCLEOTIDE SEQUENCE</scope>
    <source>
        <tissue evidence="2">Skin</tissue>
    </source>
</reference>
<organism evidence="2">
    <name type="scientific">Arion vulgaris</name>
    <dbReference type="NCBI Taxonomy" id="1028688"/>
    <lineage>
        <taxon>Eukaryota</taxon>
        <taxon>Metazoa</taxon>
        <taxon>Spiralia</taxon>
        <taxon>Lophotrochozoa</taxon>
        <taxon>Mollusca</taxon>
        <taxon>Gastropoda</taxon>
        <taxon>Heterobranchia</taxon>
        <taxon>Euthyneura</taxon>
        <taxon>Panpulmonata</taxon>
        <taxon>Eupulmonata</taxon>
        <taxon>Stylommatophora</taxon>
        <taxon>Helicina</taxon>
        <taxon>Arionoidea</taxon>
        <taxon>Arionidae</taxon>
        <taxon>Arion</taxon>
    </lineage>
</organism>
<evidence type="ECO:0000256" key="1">
    <source>
        <dbReference type="SAM" id="MobiDB-lite"/>
    </source>
</evidence>
<dbReference type="EMBL" id="HACG01032181">
    <property type="protein sequence ID" value="CEK79046.1"/>
    <property type="molecule type" value="Transcribed_RNA"/>
</dbReference>
<proteinExistence type="predicted"/>
<sequence length="60" mass="7441">MSEKKTDSRKRKIMTQHKNSIRTQSWNNRQRVVEEYENVRMQAWHLKLVNDYINNYILCD</sequence>
<accession>A0A0B7AG82</accession>
<feature type="region of interest" description="Disordered" evidence="1">
    <location>
        <begin position="1"/>
        <end position="21"/>
    </location>
</feature>
<protein>
    <submittedName>
        <fullName evidence="2">Uncharacterized protein</fullName>
    </submittedName>
</protein>